<sequence length="175" mass="19779">MNNEFIAIGKIVNTQGHRGEVRVIPMTDFPERFYEMEEVLVQQNGKTRAFHIDSARPHKQFIIVKFREIVDMNAAERLKDAYIVITRDQLKELPPDTWYIHDLLGMTVITDTGEKIGTLVDVFSTGANDVYVVKPADGGKDILLPAIKDVILSVDTVTKTMTVYLMPGLVDEDEI</sequence>
<evidence type="ECO:0000256" key="5">
    <source>
        <dbReference type="HAMAP-Rule" id="MF_00014"/>
    </source>
</evidence>
<name>A0A1T4PXL7_9FIRM</name>
<proteinExistence type="inferred from homology"/>
<dbReference type="GO" id="GO:0043022">
    <property type="term" value="F:ribosome binding"/>
    <property type="evidence" value="ECO:0007669"/>
    <property type="project" value="InterPro"/>
</dbReference>
<comment type="domain">
    <text evidence="5">The PRC barrel domain binds ribosomal protein uS19.</text>
</comment>
<feature type="domain" description="PRC-barrel" evidence="7">
    <location>
        <begin position="98"/>
        <end position="163"/>
    </location>
</feature>
<dbReference type="InterPro" id="IPR011961">
    <property type="entry name" value="RimM"/>
</dbReference>
<evidence type="ECO:0000256" key="1">
    <source>
        <dbReference type="ARBA" id="ARBA00022490"/>
    </source>
</evidence>
<dbReference type="OrthoDB" id="9810331at2"/>
<evidence type="ECO:0000313" key="9">
    <source>
        <dbReference type="Proteomes" id="UP000189933"/>
    </source>
</evidence>
<dbReference type="Pfam" id="PF01782">
    <property type="entry name" value="RimM"/>
    <property type="match status" value="1"/>
</dbReference>
<dbReference type="SUPFAM" id="SSF50346">
    <property type="entry name" value="PRC-barrel domain"/>
    <property type="match status" value="1"/>
</dbReference>
<dbReference type="InterPro" id="IPR009000">
    <property type="entry name" value="Transl_B-barrel_sf"/>
</dbReference>
<dbReference type="GO" id="GO:0006364">
    <property type="term" value="P:rRNA processing"/>
    <property type="evidence" value="ECO:0007669"/>
    <property type="project" value="UniProtKB-UniRule"/>
</dbReference>
<keyword evidence="3 5" id="KW-0698">rRNA processing</keyword>
<dbReference type="Proteomes" id="UP000189933">
    <property type="component" value="Unassembled WGS sequence"/>
</dbReference>
<dbReference type="Pfam" id="PF05239">
    <property type="entry name" value="PRC"/>
    <property type="match status" value="1"/>
</dbReference>
<feature type="domain" description="RimM N-terminal" evidence="6">
    <location>
        <begin position="8"/>
        <end position="89"/>
    </location>
</feature>
<dbReference type="SUPFAM" id="SSF50447">
    <property type="entry name" value="Translation proteins"/>
    <property type="match status" value="1"/>
</dbReference>
<reference evidence="9" key="1">
    <citation type="submission" date="2017-02" db="EMBL/GenBank/DDBJ databases">
        <authorList>
            <person name="Varghese N."/>
            <person name="Submissions S."/>
        </authorList>
    </citation>
    <scope>NUCLEOTIDE SEQUENCE [LARGE SCALE GENOMIC DNA]</scope>
    <source>
        <strain evidence="9">DSM 16521</strain>
    </source>
</reference>
<dbReference type="Gene3D" id="2.30.30.240">
    <property type="entry name" value="PRC-barrel domain"/>
    <property type="match status" value="1"/>
</dbReference>
<dbReference type="InterPro" id="IPR002676">
    <property type="entry name" value="RimM_N"/>
</dbReference>
<comment type="subcellular location">
    <subcellularLocation>
        <location evidence="5">Cytoplasm</location>
    </subcellularLocation>
</comment>
<evidence type="ECO:0000259" key="7">
    <source>
        <dbReference type="Pfam" id="PF05239"/>
    </source>
</evidence>
<dbReference type="GO" id="GO:0005737">
    <property type="term" value="C:cytoplasm"/>
    <property type="evidence" value="ECO:0007669"/>
    <property type="project" value="UniProtKB-SubCell"/>
</dbReference>
<accession>A0A1T4PXL7</accession>
<dbReference type="InterPro" id="IPR027275">
    <property type="entry name" value="PRC-brl_dom"/>
</dbReference>
<dbReference type="RefSeq" id="WP_078665522.1">
    <property type="nucleotide sequence ID" value="NZ_FUXM01000014.1"/>
</dbReference>
<comment type="subunit">
    <text evidence="5">Binds ribosomal protein uS19.</text>
</comment>
<dbReference type="Gene3D" id="2.40.30.60">
    <property type="entry name" value="RimM"/>
    <property type="match status" value="1"/>
</dbReference>
<comment type="similarity">
    <text evidence="5">Belongs to the RimM family.</text>
</comment>
<keyword evidence="1 5" id="KW-0963">Cytoplasm</keyword>
<evidence type="ECO:0000313" key="8">
    <source>
        <dbReference type="EMBL" id="SJZ96233.1"/>
    </source>
</evidence>
<organism evidence="8 9">
    <name type="scientific">Carboxydocella sporoproducens DSM 16521</name>
    <dbReference type="NCBI Taxonomy" id="1121270"/>
    <lineage>
        <taxon>Bacteria</taxon>
        <taxon>Bacillati</taxon>
        <taxon>Bacillota</taxon>
        <taxon>Clostridia</taxon>
        <taxon>Eubacteriales</taxon>
        <taxon>Clostridiales Family XVI. Incertae Sedis</taxon>
        <taxon>Carboxydocella</taxon>
    </lineage>
</organism>
<dbReference type="PANTHER" id="PTHR33692:SF1">
    <property type="entry name" value="RIBOSOME MATURATION FACTOR RIMM"/>
    <property type="match status" value="1"/>
</dbReference>
<keyword evidence="9" id="KW-1185">Reference proteome</keyword>
<dbReference type="GO" id="GO:0005840">
    <property type="term" value="C:ribosome"/>
    <property type="evidence" value="ECO:0007669"/>
    <property type="project" value="InterPro"/>
</dbReference>
<evidence type="ECO:0000256" key="2">
    <source>
        <dbReference type="ARBA" id="ARBA00022517"/>
    </source>
</evidence>
<comment type="function">
    <text evidence="5">An accessory protein needed during the final step in the assembly of 30S ribosomal subunit, possibly for assembly of the head region. Essential for efficient processing of 16S rRNA. May be needed both before and after RbfA during the maturation of 16S rRNA. It has affinity for free ribosomal 30S subunits but not for 70S ribosomes.</text>
</comment>
<gene>
    <name evidence="5" type="primary">rimM</name>
    <name evidence="8" type="ORF">SAMN02745885_01454</name>
</gene>
<dbReference type="PANTHER" id="PTHR33692">
    <property type="entry name" value="RIBOSOME MATURATION FACTOR RIMM"/>
    <property type="match status" value="1"/>
</dbReference>
<evidence type="ECO:0000259" key="6">
    <source>
        <dbReference type="Pfam" id="PF01782"/>
    </source>
</evidence>
<dbReference type="EMBL" id="FUXM01000014">
    <property type="protein sequence ID" value="SJZ96233.1"/>
    <property type="molecule type" value="Genomic_DNA"/>
</dbReference>
<evidence type="ECO:0000256" key="4">
    <source>
        <dbReference type="ARBA" id="ARBA00023186"/>
    </source>
</evidence>
<dbReference type="AlphaFoldDB" id="A0A1T4PXL7"/>
<dbReference type="GO" id="GO:0042274">
    <property type="term" value="P:ribosomal small subunit biogenesis"/>
    <property type="evidence" value="ECO:0007669"/>
    <property type="project" value="UniProtKB-UniRule"/>
</dbReference>
<dbReference type="NCBIfam" id="TIGR02273">
    <property type="entry name" value="16S_RimM"/>
    <property type="match status" value="1"/>
</dbReference>
<dbReference type="InterPro" id="IPR011033">
    <property type="entry name" value="PRC_barrel-like_sf"/>
</dbReference>
<evidence type="ECO:0000256" key="3">
    <source>
        <dbReference type="ARBA" id="ARBA00022552"/>
    </source>
</evidence>
<keyword evidence="2 5" id="KW-0690">Ribosome biogenesis</keyword>
<dbReference type="InterPro" id="IPR036976">
    <property type="entry name" value="RimM_N_sf"/>
</dbReference>
<keyword evidence="4 5" id="KW-0143">Chaperone</keyword>
<protein>
    <recommendedName>
        <fullName evidence="5">Ribosome maturation factor RimM</fullName>
    </recommendedName>
</protein>
<dbReference type="HAMAP" id="MF_00014">
    <property type="entry name" value="Ribosome_mat_RimM"/>
    <property type="match status" value="1"/>
</dbReference>